<keyword evidence="5 7" id="KW-1133">Transmembrane helix</keyword>
<evidence type="ECO:0000313" key="8">
    <source>
        <dbReference type="EMBL" id="SFD72679.1"/>
    </source>
</evidence>
<dbReference type="Proteomes" id="UP000199022">
    <property type="component" value="Unassembled WGS sequence"/>
</dbReference>
<proteinExistence type="inferred from homology"/>
<evidence type="ECO:0000256" key="7">
    <source>
        <dbReference type="SAM" id="Phobius"/>
    </source>
</evidence>
<dbReference type="OrthoDB" id="9799219at2"/>
<evidence type="ECO:0000313" key="9">
    <source>
        <dbReference type="Proteomes" id="UP000199022"/>
    </source>
</evidence>
<evidence type="ECO:0000256" key="4">
    <source>
        <dbReference type="ARBA" id="ARBA00022692"/>
    </source>
</evidence>
<dbReference type="AlphaFoldDB" id="A0A1I1UPL9"/>
<evidence type="ECO:0000256" key="6">
    <source>
        <dbReference type="ARBA" id="ARBA00023136"/>
    </source>
</evidence>
<dbReference type="STRING" id="1225127.SAMN05661030_4088"/>
<dbReference type="Pfam" id="PF00420">
    <property type="entry name" value="Oxidored_q2"/>
    <property type="match status" value="1"/>
</dbReference>
<comment type="similarity">
    <text evidence="2">Belongs to the CPA3 antiporters (TC 2.A.63) subunit C family.</text>
</comment>
<dbReference type="EMBL" id="FOMD01000006">
    <property type="protein sequence ID" value="SFD72679.1"/>
    <property type="molecule type" value="Genomic_DNA"/>
</dbReference>
<dbReference type="PANTHER" id="PTHR34583:SF2">
    <property type="entry name" value="ANTIPORTER SUBUNIT MNHC2-RELATED"/>
    <property type="match status" value="1"/>
</dbReference>
<dbReference type="RefSeq" id="WP_091563935.1">
    <property type="nucleotide sequence ID" value="NZ_BNAC01000006.1"/>
</dbReference>
<organism evidence="8 9">
    <name type="scientific">Klenkia taihuensis</name>
    <dbReference type="NCBI Taxonomy" id="1225127"/>
    <lineage>
        <taxon>Bacteria</taxon>
        <taxon>Bacillati</taxon>
        <taxon>Actinomycetota</taxon>
        <taxon>Actinomycetes</taxon>
        <taxon>Geodermatophilales</taxon>
        <taxon>Geodermatophilaceae</taxon>
        <taxon>Klenkia</taxon>
    </lineage>
</organism>
<feature type="transmembrane region" description="Helical" evidence="7">
    <location>
        <begin position="68"/>
        <end position="88"/>
    </location>
</feature>
<evidence type="ECO:0000256" key="3">
    <source>
        <dbReference type="ARBA" id="ARBA00022475"/>
    </source>
</evidence>
<gene>
    <name evidence="8" type="ORF">SAMN05661030_4088</name>
</gene>
<sequence length="103" mass="10255">MTAAVAVGLLVAGGAYLVLQRGLLRVVLGFVLLGHAMVVLVLAAGGDRGGFALPGNGAGETADPLPQAFVLTAVVIAFAVTVYLLGLLRAGSDEPDDDARGPS</sequence>
<feature type="transmembrane region" description="Helical" evidence="7">
    <location>
        <begin position="27"/>
        <end position="47"/>
    </location>
</feature>
<accession>A0A1I1UPL9</accession>
<reference evidence="9" key="1">
    <citation type="submission" date="2016-10" db="EMBL/GenBank/DDBJ databases">
        <authorList>
            <person name="Varghese N."/>
            <person name="Submissions S."/>
        </authorList>
    </citation>
    <scope>NUCLEOTIDE SEQUENCE [LARGE SCALE GENOMIC DNA]</scope>
    <source>
        <strain evidence="9">DSM 45962</strain>
    </source>
</reference>
<evidence type="ECO:0000256" key="5">
    <source>
        <dbReference type="ARBA" id="ARBA00022989"/>
    </source>
</evidence>
<evidence type="ECO:0000256" key="2">
    <source>
        <dbReference type="ARBA" id="ARBA00010388"/>
    </source>
</evidence>
<keyword evidence="3" id="KW-1003">Cell membrane</keyword>
<keyword evidence="9" id="KW-1185">Reference proteome</keyword>
<keyword evidence="6 7" id="KW-0472">Membrane</keyword>
<dbReference type="GO" id="GO:0005886">
    <property type="term" value="C:plasma membrane"/>
    <property type="evidence" value="ECO:0007669"/>
    <property type="project" value="UniProtKB-SubCell"/>
</dbReference>
<dbReference type="PANTHER" id="PTHR34583">
    <property type="entry name" value="ANTIPORTER SUBUNIT MNHC2-RELATED"/>
    <property type="match status" value="1"/>
</dbReference>
<keyword evidence="4 7" id="KW-0812">Transmembrane</keyword>
<evidence type="ECO:0000256" key="1">
    <source>
        <dbReference type="ARBA" id="ARBA00004651"/>
    </source>
</evidence>
<name>A0A1I1UPL9_9ACTN</name>
<protein>
    <submittedName>
        <fullName evidence="8">Multicomponent Na+:H+ antiporter subunit C</fullName>
    </submittedName>
</protein>
<dbReference type="Gene3D" id="1.10.287.3510">
    <property type="match status" value="1"/>
</dbReference>
<dbReference type="InterPro" id="IPR039428">
    <property type="entry name" value="NUOK/Mnh_C1-like"/>
</dbReference>
<comment type="subcellular location">
    <subcellularLocation>
        <location evidence="1">Cell membrane</location>
        <topology evidence="1">Multi-pass membrane protein</topology>
    </subcellularLocation>
</comment>
<dbReference type="InterPro" id="IPR050601">
    <property type="entry name" value="CPA3_antiporter_subunitC"/>
</dbReference>